<evidence type="ECO:0000256" key="9">
    <source>
        <dbReference type="ARBA" id="ARBA00023180"/>
    </source>
</evidence>
<evidence type="ECO:0000256" key="5">
    <source>
        <dbReference type="ARBA" id="ARBA00022801"/>
    </source>
</evidence>
<dbReference type="PANTHER" id="PTHR46957">
    <property type="entry name" value="CYTOKINE RECEPTOR"/>
    <property type="match status" value="1"/>
</dbReference>
<feature type="domain" description="Tyrosine-protein phosphatase" evidence="13">
    <location>
        <begin position="749"/>
        <end position="1004"/>
    </location>
</feature>
<comment type="catalytic activity">
    <reaction evidence="10">
        <text>O-phospho-L-tyrosyl-[protein] + H2O = L-tyrosyl-[protein] + phosphate</text>
        <dbReference type="Rhea" id="RHEA:10684"/>
        <dbReference type="Rhea" id="RHEA-COMP:10136"/>
        <dbReference type="Rhea" id="RHEA-COMP:20101"/>
        <dbReference type="ChEBI" id="CHEBI:15377"/>
        <dbReference type="ChEBI" id="CHEBI:43474"/>
        <dbReference type="ChEBI" id="CHEBI:46858"/>
        <dbReference type="ChEBI" id="CHEBI:61978"/>
        <dbReference type="EC" id="3.1.3.48"/>
    </reaction>
</comment>
<dbReference type="InterPro" id="IPR003595">
    <property type="entry name" value="Tyr_Pase_cat"/>
</dbReference>
<evidence type="ECO:0000256" key="8">
    <source>
        <dbReference type="ARBA" id="ARBA00023136"/>
    </source>
</evidence>
<evidence type="ECO:0000256" key="1">
    <source>
        <dbReference type="ARBA" id="ARBA00004479"/>
    </source>
</evidence>
<dbReference type="InterPro" id="IPR036116">
    <property type="entry name" value="FN3_sf"/>
</dbReference>
<feature type="region of interest" description="Disordered" evidence="11">
    <location>
        <begin position="1"/>
        <end position="53"/>
    </location>
</feature>
<dbReference type="SUPFAM" id="SSF52799">
    <property type="entry name" value="(Phosphotyrosine protein) phosphatases II"/>
    <property type="match status" value="2"/>
</dbReference>
<evidence type="ECO:0000259" key="15">
    <source>
        <dbReference type="PROSITE" id="PS50853"/>
    </source>
</evidence>
<evidence type="ECO:0000256" key="2">
    <source>
        <dbReference type="ARBA" id="ARBA00013064"/>
    </source>
</evidence>
<keyword evidence="3 12" id="KW-0812">Transmembrane</keyword>
<feature type="domain" description="Fibronectin type-III" evidence="15">
    <location>
        <begin position="183"/>
        <end position="279"/>
    </location>
</feature>
<dbReference type="CDD" id="cd14553">
    <property type="entry name" value="R-PTPc-LAR-1"/>
    <property type="match status" value="1"/>
</dbReference>
<dbReference type="Gene3D" id="2.60.40.10">
    <property type="entry name" value="Immunoglobulins"/>
    <property type="match status" value="1"/>
</dbReference>
<keyword evidence="17" id="KW-1185">Reference proteome</keyword>
<feature type="domain" description="Tyrosine-protein phosphatase" evidence="13">
    <location>
        <begin position="1036"/>
        <end position="1296"/>
    </location>
</feature>
<dbReference type="GO" id="GO:0004725">
    <property type="term" value="F:protein tyrosine phosphatase activity"/>
    <property type="evidence" value="ECO:0007669"/>
    <property type="project" value="UniProtKB-EC"/>
</dbReference>
<dbReference type="PROSITE" id="PS50853">
    <property type="entry name" value="FN3"/>
    <property type="match status" value="1"/>
</dbReference>
<dbReference type="SMART" id="SM00060">
    <property type="entry name" value="FN3"/>
    <property type="match status" value="3"/>
</dbReference>
<dbReference type="PRINTS" id="PR00700">
    <property type="entry name" value="PRTYPHPHTASE"/>
</dbReference>
<evidence type="ECO:0000256" key="12">
    <source>
        <dbReference type="SAM" id="Phobius"/>
    </source>
</evidence>
<dbReference type="PROSITE" id="PS50055">
    <property type="entry name" value="TYR_PHOSPHATASE_PTP"/>
    <property type="match status" value="2"/>
</dbReference>
<keyword evidence="9" id="KW-0325">Glycoprotein</keyword>
<evidence type="ECO:0000313" key="16">
    <source>
        <dbReference type="EMBL" id="PAV71229.1"/>
    </source>
</evidence>
<dbReference type="STRING" id="2018661.A0A2A2KBN5"/>
<evidence type="ECO:0000256" key="4">
    <source>
        <dbReference type="ARBA" id="ARBA00022729"/>
    </source>
</evidence>
<dbReference type="Pfam" id="PF00102">
    <property type="entry name" value="Y_phosphatase"/>
    <property type="match status" value="2"/>
</dbReference>
<dbReference type="GO" id="GO:0016020">
    <property type="term" value="C:membrane"/>
    <property type="evidence" value="ECO:0007669"/>
    <property type="project" value="UniProtKB-SubCell"/>
</dbReference>
<evidence type="ECO:0000256" key="11">
    <source>
        <dbReference type="SAM" id="MobiDB-lite"/>
    </source>
</evidence>
<feature type="region of interest" description="Disordered" evidence="11">
    <location>
        <begin position="459"/>
        <end position="492"/>
    </location>
</feature>
<dbReference type="InterPro" id="IPR016130">
    <property type="entry name" value="Tyr_Pase_AS"/>
</dbReference>
<evidence type="ECO:0000259" key="13">
    <source>
        <dbReference type="PROSITE" id="PS50055"/>
    </source>
</evidence>
<name>A0A2A2KBN5_9BILA</name>
<dbReference type="InterPro" id="IPR003961">
    <property type="entry name" value="FN3_dom"/>
</dbReference>
<dbReference type="Pfam" id="PF00041">
    <property type="entry name" value="fn3"/>
    <property type="match status" value="1"/>
</dbReference>
<dbReference type="PROSITE" id="PS00383">
    <property type="entry name" value="TYR_PHOSPHATASE_1"/>
    <property type="match status" value="1"/>
</dbReference>
<evidence type="ECO:0000256" key="10">
    <source>
        <dbReference type="ARBA" id="ARBA00051722"/>
    </source>
</evidence>
<dbReference type="SMART" id="SM00194">
    <property type="entry name" value="PTPc"/>
    <property type="match status" value="2"/>
</dbReference>
<evidence type="ECO:0000256" key="3">
    <source>
        <dbReference type="ARBA" id="ARBA00022692"/>
    </source>
</evidence>
<feature type="domain" description="Tyrosine specific protein phosphatases" evidence="14">
    <location>
        <begin position="1211"/>
        <end position="1287"/>
    </location>
</feature>
<reference evidence="16 17" key="1">
    <citation type="journal article" date="2017" name="Curr. Biol.">
        <title>Genome architecture and evolution of a unichromosomal asexual nematode.</title>
        <authorList>
            <person name="Fradin H."/>
            <person name="Zegar C."/>
            <person name="Gutwein M."/>
            <person name="Lucas J."/>
            <person name="Kovtun M."/>
            <person name="Corcoran D."/>
            <person name="Baugh L.R."/>
            <person name="Kiontke K."/>
            <person name="Gunsalus K."/>
            <person name="Fitch D.H."/>
            <person name="Piano F."/>
        </authorList>
    </citation>
    <scope>NUCLEOTIDE SEQUENCE [LARGE SCALE GENOMIC DNA]</scope>
    <source>
        <strain evidence="16">PF1309</strain>
    </source>
</reference>
<sequence>MLGYSLQRAKRQIRHKQNSVTKRRHKQLRISKKKSNDEAAKNPVDVNNESDEYDDTADEAEIYDEQISSAHVFDAIIHRAPGPLEDYPLLSQSLSKPYHHKNRSIAPYIRTDSTPLAPTVYTTEEIQITDGDFSPFDNSVPINQSDPKISLNRKNKPKDDVFSAVIQSLLASPKDHDTALVGPPSNVRVQATSDTSAVVQWDFDNGQADAFVIKYLHEPGGKSDTDRWSQHSVVGHVRHFEVPNLVSGKPYAFCVLTVKNNRQGSCSDPPTILEQVKPTFMVQKLRVAWKTSNSVMLQWEYDGPKNINFYLNHTGKKEYLDQTMQLKQMKTPGFEHELDSGSRQYLWTTLRPHMQYTFHVGVRSTPPGARQYWPMEVTTITDPTGPPFVDIPILMDSSSLKVGQIQVRLSLASEEYGPISHYWLIVVPGNYSNDDVVNLESSELEKSTAERSRFIANQKQSRSRRSILPNYHNGTNPSEFEPRHRRTPKKHSGAFVTAQISTTKMQDDYKNHQSFIIGDDRVYDGFTNYALEPNTRYKLMMRAFAKSEGRRKELDSRAPMSEKLSKLYTDSALSGPFTTKSGTKGMSGGAGKYNIAYLIGPAIAILVIAFTIGMVLCWFLRCRNRRTNRGARHGSIAKVALSNNMMTSNGVYGETSKLLNGDDGRHVMNPYDQMNGGGATDSSFALYPLPTQALNHRSASSTYAPLPVPVPSLPHNNNTAASPLSHAAIPISELQHHIDRLRMNNNLGFQQEFESIETGQHFSWENSSADVNKHKNRYANVVAYDHTRVMLSDVDGIPGSDYINANYIDGYDKPKAYIATQGPLAETFADFWRMIWEEGSATIVMLTNLEERARIKCDQYWPTRGTSTYGDIQVTLLETATLAHYTMRIFRLQMIGEPEAREIRHLQYTAWPDHGVPDHPTPFLIFLKRVKSLNPPGAGPIVSHCSAGIGRTGAFIVIDIILERLRYENTVDIYGCVTSLRSQRSYMVQTEEQYIFIHDAILDAVQSGSTEIPVAKLKQHVAILQQRTSAMDASTIELEFRHLGTLKWPNNRRAIGNLPLNRGKNRPSGVVPFDANRVVLSQILGVDGSDYVNASWMDGYRERGAYIATQGPTMDTYNDFWRMIWENDSAIIVMLVKTWESGREQCIEYWPRESHGVQVGNLVLQLMNEYNMPQYVLREFKLADVDSNMSRTIRHFQYMDWPEVGVPSNAEAYIDFIQQVHRTKSQFGVDGPIVVHCSEGAGRTGIFIALSTLIERIRAEKVVDVFTTVKLLRTERECVVSTKEEYNFLYEACIEYLNCL</sequence>
<dbReference type="FunFam" id="3.90.190.10:FF:000147">
    <property type="entry name" value="Protein-tyrosine-phosphatase"/>
    <property type="match status" value="1"/>
</dbReference>
<evidence type="ECO:0000259" key="14">
    <source>
        <dbReference type="PROSITE" id="PS50056"/>
    </source>
</evidence>
<dbReference type="EMBL" id="LIAE01009103">
    <property type="protein sequence ID" value="PAV71229.1"/>
    <property type="molecule type" value="Genomic_DNA"/>
</dbReference>
<feature type="transmembrane region" description="Helical" evidence="12">
    <location>
        <begin position="595"/>
        <end position="620"/>
    </location>
</feature>
<dbReference type="PROSITE" id="PS50056">
    <property type="entry name" value="TYR_PHOSPHATASE_2"/>
    <property type="match status" value="2"/>
</dbReference>
<dbReference type="Proteomes" id="UP000218231">
    <property type="component" value="Unassembled WGS sequence"/>
</dbReference>
<proteinExistence type="predicted"/>
<feature type="compositionally biased region" description="Basic residues" evidence="11">
    <location>
        <begin position="483"/>
        <end position="492"/>
    </location>
</feature>
<dbReference type="Gene3D" id="3.90.190.10">
    <property type="entry name" value="Protein tyrosine phosphatase superfamily"/>
    <property type="match status" value="2"/>
</dbReference>
<comment type="caution">
    <text evidence="16">The sequence shown here is derived from an EMBL/GenBank/DDBJ whole genome shotgun (WGS) entry which is preliminary data.</text>
</comment>
<dbReference type="EC" id="3.1.3.48" evidence="2"/>
<protein>
    <recommendedName>
        <fullName evidence="2">protein-tyrosine-phosphatase</fullName>
        <ecNumber evidence="2">3.1.3.48</ecNumber>
    </recommendedName>
</protein>
<feature type="compositionally biased region" description="Basic residues" evidence="11">
    <location>
        <begin position="8"/>
        <end position="33"/>
    </location>
</feature>
<dbReference type="PANTHER" id="PTHR46957:SF6">
    <property type="entry name" value="PROTEIN-TYROSINE-PHOSPHATASE"/>
    <property type="match status" value="1"/>
</dbReference>
<dbReference type="GO" id="GO:0045202">
    <property type="term" value="C:synapse"/>
    <property type="evidence" value="ECO:0007669"/>
    <property type="project" value="UniProtKB-ARBA"/>
</dbReference>
<dbReference type="SUPFAM" id="SSF49265">
    <property type="entry name" value="Fibronectin type III"/>
    <property type="match status" value="2"/>
</dbReference>
<evidence type="ECO:0000256" key="6">
    <source>
        <dbReference type="ARBA" id="ARBA00022912"/>
    </source>
</evidence>
<feature type="domain" description="Tyrosine specific protein phosphatases" evidence="14">
    <location>
        <begin position="924"/>
        <end position="995"/>
    </location>
</feature>
<keyword evidence="8 12" id="KW-0472">Membrane</keyword>
<evidence type="ECO:0000313" key="17">
    <source>
        <dbReference type="Proteomes" id="UP000218231"/>
    </source>
</evidence>
<dbReference type="CDD" id="cd00063">
    <property type="entry name" value="FN3"/>
    <property type="match status" value="1"/>
</dbReference>
<dbReference type="InterPro" id="IPR000242">
    <property type="entry name" value="PTP_cat"/>
</dbReference>
<gene>
    <name evidence="16" type="ORF">WR25_01148</name>
</gene>
<dbReference type="OrthoDB" id="10253954at2759"/>
<dbReference type="InterPro" id="IPR029021">
    <property type="entry name" value="Prot-tyrosine_phosphatase-like"/>
</dbReference>
<dbReference type="InterPro" id="IPR000387">
    <property type="entry name" value="Tyr_Pase_dom"/>
</dbReference>
<dbReference type="SMART" id="SM00404">
    <property type="entry name" value="PTPc_motif"/>
    <property type="match status" value="2"/>
</dbReference>
<dbReference type="FunFam" id="3.90.190.10:FF:000102">
    <property type="entry name" value="Receptor-type tyrosine-protein phosphatase"/>
    <property type="match status" value="1"/>
</dbReference>
<keyword evidence="5" id="KW-0378">Hydrolase</keyword>
<keyword evidence="7 12" id="KW-1133">Transmembrane helix</keyword>
<keyword evidence="4" id="KW-0732">Signal</keyword>
<dbReference type="InterPro" id="IPR013783">
    <property type="entry name" value="Ig-like_fold"/>
</dbReference>
<dbReference type="InterPro" id="IPR050713">
    <property type="entry name" value="RTP_Phos/Ushers"/>
</dbReference>
<keyword evidence="6" id="KW-0904">Protein phosphatase</keyword>
<organism evidence="16 17">
    <name type="scientific">Diploscapter pachys</name>
    <dbReference type="NCBI Taxonomy" id="2018661"/>
    <lineage>
        <taxon>Eukaryota</taxon>
        <taxon>Metazoa</taxon>
        <taxon>Ecdysozoa</taxon>
        <taxon>Nematoda</taxon>
        <taxon>Chromadorea</taxon>
        <taxon>Rhabditida</taxon>
        <taxon>Rhabditina</taxon>
        <taxon>Rhabditomorpha</taxon>
        <taxon>Rhabditoidea</taxon>
        <taxon>Rhabditidae</taxon>
        <taxon>Diploscapter</taxon>
    </lineage>
</organism>
<comment type="subcellular location">
    <subcellularLocation>
        <location evidence="1">Membrane</location>
        <topology evidence="1">Single-pass type I membrane protein</topology>
    </subcellularLocation>
</comment>
<evidence type="ECO:0000256" key="7">
    <source>
        <dbReference type="ARBA" id="ARBA00022989"/>
    </source>
</evidence>
<accession>A0A2A2KBN5</accession>